<dbReference type="Proteomes" id="UP000518315">
    <property type="component" value="Unassembled WGS sequence"/>
</dbReference>
<organism evidence="4 5">
    <name type="scientific">Rhizobium pisi</name>
    <dbReference type="NCBI Taxonomy" id="574561"/>
    <lineage>
        <taxon>Bacteria</taxon>
        <taxon>Pseudomonadati</taxon>
        <taxon>Pseudomonadota</taxon>
        <taxon>Alphaproteobacteria</taxon>
        <taxon>Hyphomicrobiales</taxon>
        <taxon>Rhizobiaceae</taxon>
        <taxon>Rhizobium/Agrobacterium group</taxon>
        <taxon>Rhizobium</taxon>
    </lineage>
</organism>
<feature type="signal peptide" evidence="2">
    <location>
        <begin position="1"/>
        <end position="20"/>
    </location>
</feature>
<dbReference type="RefSeq" id="WP_125849824.1">
    <property type="nucleotide sequence ID" value="NZ_JACHXH010000030.1"/>
</dbReference>
<dbReference type="EMBL" id="JACHXH010000030">
    <property type="protein sequence ID" value="MBB3138270.1"/>
    <property type="molecule type" value="Genomic_DNA"/>
</dbReference>
<proteinExistence type="predicted"/>
<keyword evidence="2" id="KW-0732">Signal</keyword>
<feature type="chain" id="PRO_5044599987" evidence="2">
    <location>
        <begin position="21"/>
        <end position="134"/>
    </location>
</feature>
<sequence>MQRFLLSGLALAALTGAAFAQEPSAPPSGAAPPPAADAGSPPPPDAGASPPPRDEAMPDAWSRDRFAFRGHGRRGDMGFYPGHHRWPPPSKAARFRIEDGDTRIDLKCAEDEPMKACADLLLQVMDRLQGPAQP</sequence>
<comment type="caution">
    <text evidence="4">The sequence shown here is derived from an EMBL/GenBank/DDBJ whole genome shotgun (WGS) entry which is preliminary data.</text>
</comment>
<dbReference type="Proteomes" id="UP000277279">
    <property type="component" value="Unassembled WGS sequence"/>
</dbReference>
<gene>
    <name evidence="4" type="ORF">EFD55_28750</name>
    <name evidence="3" type="ORF">FHS26_006048</name>
</gene>
<evidence type="ECO:0000256" key="1">
    <source>
        <dbReference type="SAM" id="MobiDB-lite"/>
    </source>
</evidence>
<feature type="region of interest" description="Disordered" evidence="1">
    <location>
        <begin position="19"/>
        <end position="91"/>
    </location>
</feature>
<reference evidence="3 6" key="2">
    <citation type="submission" date="2020-08" db="EMBL/GenBank/DDBJ databases">
        <title>Genomic Encyclopedia of Type Strains, Phase III (KMG-III): the genomes of soil and plant-associated and newly described type strains.</title>
        <authorList>
            <person name="Whitman W."/>
        </authorList>
    </citation>
    <scope>NUCLEOTIDE SEQUENCE [LARGE SCALE GENOMIC DNA]</scope>
    <source>
        <strain evidence="3 6">CECT 4113</strain>
    </source>
</reference>
<keyword evidence="6" id="KW-1185">Reference proteome</keyword>
<protein>
    <submittedName>
        <fullName evidence="4">Uncharacterized protein</fullName>
    </submittedName>
</protein>
<evidence type="ECO:0000313" key="4">
    <source>
        <dbReference type="EMBL" id="RSB63478.1"/>
    </source>
</evidence>
<accession>A0A3R8ZW09</accession>
<evidence type="ECO:0000256" key="2">
    <source>
        <dbReference type="SAM" id="SignalP"/>
    </source>
</evidence>
<evidence type="ECO:0000313" key="5">
    <source>
        <dbReference type="Proteomes" id="UP000277279"/>
    </source>
</evidence>
<evidence type="ECO:0000313" key="6">
    <source>
        <dbReference type="Proteomes" id="UP000518315"/>
    </source>
</evidence>
<name>A0A3R8ZW09_9HYPH</name>
<dbReference type="AlphaFoldDB" id="A0A3R8ZW09"/>
<reference evidence="4 5" key="1">
    <citation type="submission" date="2018-11" db="EMBL/GenBank/DDBJ databases">
        <authorList>
            <person name="Huo Y."/>
        </authorList>
    </citation>
    <scope>NUCLEOTIDE SEQUENCE [LARGE SCALE GENOMIC DNA]</scope>
    <source>
        <strain evidence="4 5">DSM 30132</strain>
    </source>
</reference>
<feature type="compositionally biased region" description="Basic and acidic residues" evidence="1">
    <location>
        <begin position="52"/>
        <end position="67"/>
    </location>
</feature>
<dbReference type="OrthoDB" id="8005858at2"/>
<feature type="compositionally biased region" description="Pro residues" evidence="1">
    <location>
        <begin position="24"/>
        <end position="51"/>
    </location>
</feature>
<evidence type="ECO:0000313" key="3">
    <source>
        <dbReference type="EMBL" id="MBB3138270.1"/>
    </source>
</evidence>
<dbReference type="EMBL" id="RJJT01000028">
    <property type="protein sequence ID" value="RSB63478.1"/>
    <property type="molecule type" value="Genomic_DNA"/>
</dbReference>